<dbReference type="InterPro" id="IPR016177">
    <property type="entry name" value="DNA-bd_dom_sf"/>
</dbReference>
<evidence type="ECO:0000313" key="7">
    <source>
        <dbReference type="EMBL" id="KAK7324989.1"/>
    </source>
</evidence>
<dbReference type="EMBL" id="JAYMYQ010000006">
    <property type="protein sequence ID" value="KAK7324989.1"/>
    <property type="molecule type" value="Genomic_DNA"/>
</dbReference>
<evidence type="ECO:0000313" key="8">
    <source>
        <dbReference type="Proteomes" id="UP001367508"/>
    </source>
</evidence>
<reference evidence="7 8" key="1">
    <citation type="submission" date="2024-01" db="EMBL/GenBank/DDBJ databases">
        <title>The genomes of 5 underutilized Papilionoideae crops provide insights into root nodulation and disease resistanc.</title>
        <authorList>
            <person name="Jiang F."/>
        </authorList>
    </citation>
    <scope>NUCLEOTIDE SEQUENCE [LARGE SCALE GENOMIC DNA]</scope>
    <source>
        <strain evidence="7">LVBAO_FW01</strain>
        <tissue evidence="7">Leaves</tissue>
    </source>
</reference>
<proteinExistence type="predicted"/>
<keyword evidence="8" id="KW-1185">Reference proteome</keyword>
<organism evidence="7 8">
    <name type="scientific">Canavalia gladiata</name>
    <name type="common">Sword bean</name>
    <name type="synonym">Dolichos gladiatus</name>
    <dbReference type="NCBI Taxonomy" id="3824"/>
    <lineage>
        <taxon>Eukaryota</taxon>
        <taxon>Viridiplantae</taxon>
        <taxon>Streptophyta</taxon>
        <taxon>Embryophyta</taxon>
        <taxon>Tracheophyta</taxon>
        <taxon>Spermatophyta</taxon>
        <taxon>Magnoliopsida</taxon>
        <taxon>eudicotyledons</taxon>
        <taxon>Gunneridae</taxon>
        <taxon>Pentapetalae</taxon>
        <taxon>rosids</taxon>
        <taxon>fabids</taxon>
        <taxon>Fabales</taxon>
        <taxon>Fabaceae</taxon>
        <taxon>Papilionoideae</taxon>
        <taxon>50 kb inversion clade</taxon>
        <taxon>NPAAA clade</taxon>
        <taxon>indigoferoid/millettioid clade</taxon>
        <taxon>Phaseoleae</taxon>
        <taxon>Canavalia</taxon>
    </lineage>
</organism>
<dbReference type="PANTHER" id="PTHR12396:SF38">
    <property type="entry name" value="METHYL-CPG-BINDING DOMAIN-CONTAINING PROTEIN 7"/>
    <property type="match status" value="1"/>
</dbReference>
<gene>
    <name evidence="7" type="ORF">VNO77_28992</name>
</gene>
<dbReference type="Proteomes" id="UP001367508">
    <property type="component" value="Unassembled WGS sequence"/>
</dbReference>
<evidence type="ECO:0000256" key="3">
    <source>
        <dbReference type="ARBA" id="ARBA00023125"/>
    </source>
</evidence>
<comment type="caution">
    <text evidence="7">The sequence shown here is derived from an EMBL/GenBank/DDBJ whole genome shotgun (WGS) entry which is preliminary data.</text>
</comment>
<name>A0AAN9KWM4_CANGL</name>
<evidence type="ECO:0000256" key="6">
    <source>
        <dbReference type="SAM" id="MobiDB-lite"/>
    </source>
</evidence>
<evidence type="ECO:0000256" key="2">
    <source>
        <dbReference type="ARBA" id="ARBA00023015"/>
    </source>
</evidence>
<dbReference type="Gene3D" id="3.30.890.10">
    <property type="entry name" value="Methyl-cpg-binding Protein 2, Chain A"/>
    <property type="match status" value="1"/>
</dbReference>
<dbReference type="GO" id="GO:0003677">
    <property type="term" value="F:DNA binding"/>
    <property type="evidence" value="ECO:0007669"/>
    <property type="project" value="UniProtKB-KW"/>
</dbReference>
<keyword evidence="5" id="KW-0539">Nucleus</keyword>
<keyword evidence="4" id="KW-0804">Transcription</keyword>
<protein>
    <submittedName>
        <fullName evidence="7">Uncharacterized protein</fullName>
    </submittedName>
</protein>
<feature type="region of interest" description="Disordered" evidence="6">
    <location>
        <begin position="284"/>
        <end position="311"/>
    </location>
</feature>
<dbReference type="AlphaFoldDB" id="A0AAN9KWM4"/>
<dbReference type="SUPFAM" id="SSF54171">
    <property type="entry name" value="DNA-binding domain"/>
    <property type="match status" value="1"/>
</dbReference>
<dbReference type="PANTHER" id="PTHR12396">
    <property type="entry name" value="METHYL-CPG BINDING PROTEIN, MBD"/>
    <property type="match status" value="1"/>
</dbReference>
<sequence length="402" mass="45280">MGPSESLEMAWAIHEEQYMPAKWVVTPIENNAMSCKSLAIAPTPIQVQRAAIDRYDLEKEQLNHNSTTASTSRSKREFQIVNLSPSILPDGWIVEERPRISNPSHVDREETLQRGIMDFPFVQLTVLALSFSYYYEPGTRRQFRSLLSVQRYLAQEAGDYLITETMMSKNDDTWYQRPVCSPHCMVWMNHSFPSNWVYVGVSVSNWLDMRHNTTLIRSGGSYIQPDYKLFMFAWFSSHPKTQSCCVYKKIMTCIDSGTGQQFHALTAVDKFLSGENACAAMPKSAVKSGTRKQRARGVRSSQKPVHKRSSVAEDKITLKALKQPTLPPKFDSSKKIYLEETNGASMHNLTAPPAKVSWVLSGPGGFWSPFLDDSSVTESEKLKWSEAFVLSVHGGAINGLDS</sequence>
<dbReference type="GO" id="GO:0005634">
    <property type="term" value="C:nucleus"/>
    <property type="evidence" value="ECO:0007669"/>
    <property type="project" value="UniProtKB-SubCell"/>
</dbReference>
<evidence type="ECO:0000256" key="5">
    <source>
        <dbReference type="ARBA" id="ARBA00023242"/>
    </source>
</evidence>
<evidence type="ECO:0000256" key="4">
    <source>
        <dbReference type="ARBA" id="ARBA00023163"/>
    </source>
</evidence>
<comment type="subcellular location">
    <subcellularLocation>
        <location evidence="1">Nucleus</location>
    </subcellularLocation>
</comment>
<accession>A0AAN9KWM4</accession>
<keyword evidence="2" id="KW-0805">Transcription regulation</keyword>
<keyword evidence="3" id="KW-0238">DNA-binding</keyword>
<evidence type="ECO:0000256" key="1">
    <source>
        <dbReference type="ARBA" id="ARBA00004123"/>
    </source>
</evidence>